<evidence type="ECO:0000313" key="1">
    <source>
        <dbReference type="EMBL" id="KAF7361750.1"/>
    </source>
</evidence>
<dbReference type="PANTHER" id="PTHR33266:SF1">
    <property type="entry name" value="F-BOX DOMAIN-CONTAINING PROTEIN"/>
    <property type="match status" value="1"/>
</dbReference>
<organism evidence="1 2">
    <name type="scientific">Mycena venus</name>
    <dbReference type="NCBI Taxonomy" id="2733690"/>
    <lineage>
        <taxon>Eukaryota</taxon>
        <taxon>Fungi</taxon>
        <taxon>Dikarya</taxon>
        <taxon>Basidiomycota</taxon>
        <taxon>Agaricomycotina</taxon>
        <taxon>Agaricomycetes</taxon>
        <taxon>Agaricomycetidae</taxon>
        <taxon>Agaricales</taxon>
        <taxon>Marasmiineae</taxon>
        <taxon>Mycenaceae</taxon>
        <taxon>Mycena</taxon>
    </lineage>
</organism>
<dbReference type="EMBL" id="JACAZI010000004">
    <property type="protein sequence ID" value="KAF7361750.1"/>
    <property type="molecule type" value="Genomic_DNA"/>
</dbReference>
<dbReference type="AlphaFoldDB" id="A0A8H7D535"/>
<gene>
    <name evidence="1" type="ORF">MVEN_00519000</name>
</gene>
<dbReference type="OrthoDB" id="107110at2759"/>
<accession>A0A8H7D535</accession>
<reference evidence="1" key="1">
    <citation type="submission" date="2020-05" db="EMBL/GenBank/DDBJ databases">
        <title>Mycena genomes resolve the evolution of fungal bioluminescence.</title>
        <authorList>
            <person name="Tsai I.J."/>
        </authorList>
    </citation>
    <scope>NUCLEOTIDE SEQUENCE</scope>
    <source>
        <strain evidence="1">CCC161011</strain>
    </source>
</reference>
<sequence length="913" mass="102405">MEPDIDEPMLPVEEDIHHIKENLPGLLRTWLKTNPLVQHFASQPAADLWNYLDRCPAPQDPQLLSLIFEDDTMKPFHRYANQFTYLPKDDVYEFIASLWCLDPSFLPTTDLEGRIPDLLRAWLGDDNSMLRVMVDANNARALRVFLLNIQPPVQPLHDAIFHGSYLKVFTVPERRRGDDDYFEHLAAMWEPSPEADPLFELNALRSKVYEERLQKGLDSAFIGEGADIFEQGFLKYQRYWLERNNVLYGRMIGVVAPSGMGKTKMTLEYLSKNPGVYICLRSPGESPAQGWPPGDTAITEIFKRLVHKSSALVCAAVLAGLMDQAWETYKTDSPTALQEHNTQWKHRFGSRIVNLRAQNLKKVSDRVYSFVDTYEGAFQSQLSSCTTPPSSLDRAQIAANMFCKSSAQRLAEAVPGFVFVFDEYTAIPHLYPDRDVSPLLRAMECLSTQRIWFVLASTSSYMASIVPSMEITASQRFRVMSSLPPWFYLPFDPFVVNQDPPSTLCASLLIKELQKYGRPLWQVYTPAEVLDVAQIKLLHANDLSFRNGQLIEAHTFALYTQRICLQLSPSSASQAIEIAAVESHMRLADGIHAGRLLTSCPSEPVLALAAAIVMNRSLDVRKKVTQALVDLIAKHRIDRGLEGELYSRLVFVMARDSATVHLGGFLVGIENPSLRPVTLQAMLQSLLKRNSVPPKYQRELDRIGLTVVLTFTHFLELEVDVAILDAQWCFEMLCRGAAAQCTFVQPVIDGIIVGYEGDLDKPFDEKKVHLVCYQSKATSKAAAGDLAASLTCPLIKGRDGHLFKPNHTVILIDMGTSAQYQTGGFVQFARRAAKLPAGSGKHWNAYCTAHANLVEPDGDFIGIRGLDAYAVFVDVDLQKLQRTILPEGPLEAIFGPASRHRYHQITTGMPQWV</sequence>
<comment type="caution">
    <text evidence="1">The sequence shown here is derived from an EMBL/GenBank/DDBJ whole genome shotgun (WGS) entry which is preliminary data.</text>
</comment>
<proteinExistence type="predicted"/>
<dbReference type="Proteomes" id="UP000620124">
    <property type="component" value="Unassembled WGS sequence"/>
</dbReference>
<dbReference type="PANTHER" id="PTHR33266">
    <property type="entry name" value="CHROMOSOME 15, WHOLE GENOME SHOTGUN SEQUENCE"/>
    <property type="match status" value="1"/>
</dbReference>
<protein>
    <submittedName>
        <fullName evidence="1">Uncharacterized protein</fullName>
    </submittedName>
</protein>
<name>A0A8H7D535_9AGAR</name>
<keyword evidence="2" id="KW-1185">Reference proteome</keyword>
<evidence type="ECO:0000313" key="2">
    <source>
        <dbReference type="Proteomes" id="UP000620124"/>
    </source>
</evidence>